<feature type="domain" description="External alternative NADH-ubiquinone oxidoreductase-like C-terminal" evidence="11">
    <location>
        <begin position="353"/>
        <end position="407"/>
    </location>
</feature>
<evidence type="ECO:0000256" key="2">
    <source>
        <dbReference type="ARBA" id="ARBA00012637"/>
    </source>
</evidence>
<dbReference type="PANTHER" id="PTHR43706">
    <property type="entry name" value="NADH DEHYDROGENASE"/>
    <property type="match status" value="1"/>
</dbReference>
<keyword evidence="9" id="KW-0472">Membrane</keyword>
<sequence length="424" mass="48047">MNIPETGRPRIVVVGGGFAGISFIKKLRKSKVQIVLFDRHNYHTFQPLLYQVSTAGLEPDSIAYPLRKVFRDTIDFHFRMAEVENINTQNNTISTSIGNLHFDYLVIATGTRTNYFGNENIAENSMPMKTVPQALNIRSLMLQNIEKADITIDERERKRLLNFVIAGAGPTGVELAGALAEFRKGILEHDYPELDEDEMFVHLIEGQNRVLPPMSEKVSKKAHKFLEKLGVQVHLETFISDYDGKTVTTKDGKNFETATFIWAAGVTGAPIKGINGEALVERANRYRVDEFNKIIGFKNIYALGDIALMESKDYPKGHPQVAQPAIQQGRTLGDNFKKMFKGAPLEPFEYLDKGTMATVGRNKAVVDIGKLHFGGAIAWFLWMFVHLWFLVGFRNRVVTFFNWTYSYINYDRAARLIIRPFKKG</sequence>
<evidence type="ECO:0000259" key="11">
    <source>
        <dbReference type="Pfam" id="PF22366"/>
    </source>
</evidence>
<dbReference type="PRINTS" id="PR00411">
    <property type="entry name" value="PNDRDTASEI"/>
</dbReference>
<feature type="domain" description="FAD/NAD(P)-binding" evidence="10">
    <location>
        <begin position="10"/>
        <end position="329"/>
    </location>
</feature>
<dbReference type="RefSeq" id="WP_237602118.1">
    <property type="nucleotide sequence ID" value="NZ_JAIRBA010000006.1"/>
</dbReference>
<accession>A0A9X1QS10</accession>
<protein>
    <recommendedName>
        <fullName evidence="2">NADH:ubiquinone reductase (non-electrogenic)</fullName>
        <ecNumber evidence="2">1.6.5.9</ecNumber>
    </recommendedName>
</protein>
<evidence type="ECO:0000256" key="8">
    <source>
        <dbReference type="ARBA" id="ARBA00047599"/>
    </source>
</evidence>
<keyword evidence="3" id="KW-0285">Flavoprotein</keyword>
<comment type="caution">
    <text evidence="12">The sequence shown here is derived from an EMBL/GenBank/DDBJ whole genome shotgun (WGS) entry which is preliminary data.</text>
</comment>
<keyword evidence="4" id="KW-0274">FAD</keyword>
<dbReference type="EMBL" id="JAIRBA010000006">
    <property type="protein sequence ID" value="MCG2418301.1"/>
    <property type="molecule type" value="Genomic_DNA"/>
</dbReference>
<evidence type="ECO:0000256" key="3">
    <source>
        <dbReference type="ARBA" id="ARBA00022630"/>
    </source>
</evidence>
<keyword evidence="9" id="KW-0812">Transmembrane</keyword>
<reference evidence="12" key="1">
    <citation type="submission" date="2021-09" db="EMBL/GenBank/DDBJ databases">
        <title>Genome of Aequorivita sp. strain F47161.</title>
        <authorList>
            <person name="Wang Y."/>
        </authorList>
    </citation>
    <scope>NUCLEOTIDE SEQUENCE</scope>
    <source>
        <strain evidence="12">F47161</strain>
    </source>
</reference>
<dbReference type="PRINTS" id="PR00368">
    <property type="entry name" value="FADPNR"/>
</dbReference>
<dbReference type="InterPro" id="IPR023753">
    <property type="entry name" value="FAD/NAD-binding_dom"/>
</dbReference>
<evidence type="ECO:0000256" key="5">
    <source>
        <dbReference type="ARBA" id="ARBA00022946"/>
    </source>
</evidence>
<gene>
    <name evidence="12" type="ORF">K8089_04645</name>
</gene>
<dbReference type="Pfam" id="PF22366">
    <property type="entry name" value="NDH2_C"/>
    <property type="match status" value="1"/>
</dbReference>
<keyword evidence="7" id="KW-0520">NAD</keyword>
<evidence type="ECO:0000256" key="7">
    <source>
        <dbReference type="ARBA" id="ARBA00023027"/>
    </source>
</evidence>
<dbReference type="GO" id="GO:0050136">
    <property type="term" value="F:NADH dehydrogenase (quinone) (non-electrogenic) activity"/>
    <property type="evidence" value="ECO:0007669"/>
    <property type="project" value="UniProtKB-EC"/>
</dbReference>
<keyword evidence="9" id="KW-1133">Transmembrane helix</keyword>
<proteinExistence type="inferred from homology"/>
<keyword evidence="5" id="KW-0809">Transit peptide</keyword>
<dbReference type="InterPro" id="IPR045024">
    <property type="entry name" value="NDH-2"/>
</dbReference>
<evidence type="ECO:0000259" key="10">
    <source>
        <dbReference type="Pfam" id="PF07992"/>
    </source>
</evidence>
<dbReference type="AlphaFoldDB" id="A0A9X1QS10"/>
<dbReference type="PANTHER" id="PTHR43706:SF47">
    <property type="entry name" value="EXTERNAL NADH-UBIQUINONE OXIDOREDUCTASE 1, MITOCHONDRIAL-RELATED"/>
    <property type="match status" value="1"/>
</dbReference>
<comment type="catalytic activity">
    <reaction evidence="8">
        <text>a quinone + NADH + H(+) = a quinol + NAD(+)</text>
        <dbReference type="Rhea" id="RHEA:46160"/>
        <dbReference type="ChEBI" id="CHEBI:15378"/>
        <dbReference type="ChEBI" id="CHEBI:24646"/>
        <dbReference type="ChEBI" id="CHEBI:57540"/>
        <dbReference type="ChEBI" id="CHEBI:57945"/>
        <dbReference type="ChEBI" id="CHEBI:132124"/>
        <dbReference type="EC" id="1.6.5.9"/>
    </reaction>
</comment>
<comment type="similarity">
    <text evidence="1">Belongs to the NADH dehydrogenase family.</text>
</comment>
<dbReference type="Proteomes" id="UP001139461">
    <property type="component" value="Unassembled WGS sequence"/>
</dbReference>
<evidence type="ECO:0000313" key="13">
    <source>
        <dbReference type="Proteomes" id="UP001139461"/>
    </source>
</evidence>
<keyword evidence="13" id="KW-1185">Reference proteome</keyword>
<evidence type="ECO:0000313" key="12">
    <source>
        <dbReference type="EMBL" id="MCG2418301.1"/>
    </source>
</evidence>
<organism evidence="12 13">
    <name type="scientific">Aequorivita vitellina</name>
    <dbReference type="NCBI Taxonomy" id="2874475"/>
    <lineage>
        <taxon>Bacteria</taxon>
        <taxon>Pseudomonadati</taxon>
        <taxon>Bacteroidota</taxon>
        <taxon>Flavobacteriia</taxon>
        <taxon>Flavobacteriales</taxon>
        <taxon>Flavobacteriaceae</taxon>
        <taxon>Aequorivita</taxon>
    </lineage>
</organism>
<dbReference type="SUPFAM" id="SSF51905">
    <property type="entry name" value="FAD/NAD(P)-binding domain"/>
    <property type="match status" value="2"/>
</dbReference>
<dbReference type="InterPro" id="IPR036188">
    <property type="entry name" value="FAD/NAD-bd_sf"/>
</dbReference>
<dbReference type="EC" id="1.6.5.9" evidence="2"/>
<dbReference type="Pfam" id="PF07992">
    <property type="entry name" value="Pyr_redox_2"/>
    <property type="match status" value="1"/>
</dbReference>
<keyword evidence="6" id="KW-0560">Oxidoreductase</keyword>
<evidence type="ECO:0000256" key="4">
    <source>
        <dbReference type="ARBA" id="ARBA00022827"/>
    </source>
</evidence>
<feature type="transmembrane region" description="Helical" evidence="9">
    <location>
        <begin position="371"/>
        <end position="391"/>
    </location>
</feature>
<evidence type="ECO:0000256" key="1">
    <source>
        <dbReference type="ARBA" id="ARBA00005272"/>
    </source>
</evidence>
<dbReference type="Gene3D" id="3.50.50.100">
    <property type="match status" value="1"/>
</dbReference>
<evidence type="ECO:0000256" key="9">
    <source>
        <dbReference type="SAM" id="Phobius"/>
    </source>
</evidence>
<dbReference type="InterPro" id="IPR054585">
    <property type="entry name" value="NDH2-like_C"/>
</dbReference>
<name>A0A9X1QS10_9FLAO</name>
<evidence type="ECO:0000256" key="6">
    <source>
        <dbReference type="ARBA" id="ARBA00023002"/>
    </source>
</evidence>